<feature type="domain" description="Aldehyde ferredoxin oxidoreductase C-terminal" evidence="1">
    <location>
        <begin position="1"/>
        <end position="188"/>
    </location>
</feature>
<dbReference type="SUPFAM" id="SSF48310">
    <property type="entry name" value="Aldehyde ferredoxin oxidoreductase, C-terminal domains"/>
    <property type="match status" value="1"/>
</dbReference>
<sequence>IKGLEFPQYDARGAHGHGLSFMMSNRGACHVASTIGSVESNWVFTWADVGITGGYDPKGDEGKGELNVTCENLDMLTNSATMCRFGLMSMSITDLAEALKAATGFEYDLDEIMECGERIWMLLRGLNNLMGVTAADDRMPKRFLTPHTDGPAAGSVPNVELMLKDYYKARGLDANGRPLKEKLNKLGLSELAAKL</sequence>
<dbReference type="GO" id="GO:0016625">
    <property type="term" value="F:oxidoreductase activity, acting on the aldehyde or oxo group of donors, iron-sulfur protein as acceptor"/>
    <property type="evidence" value="ECO:0007669"/>
    <property type="project" value="InterPro"/>
</dbReference>
<dbReference type="AlphaFoldDB" id="X1U5G9"/>
<protein>
    <recommendedName>
        <fullName evidence="1">Aldehyde ferredoxin oxidoreductase C-terminal domain-containing protein</fullName>
    </recommendedName>
</protein>
<dbReference type="Gene3D" id="1.10.599.10">
    <property type="entry name" value="Aldehyde Ferredoxin Oxidoreductase Protein, subunit A, domain 3"/>
    <property type="match status" value="1"/>
</dbReference>
<organism evidence="2">
    <name type="scientific">marine sediment metagenome</name>
    <dbReference type="NCBI Taxonomy" id="412755"/>
    <lineage>
        <taxon>unclassified sequences</taxon>
        <taxon>metagenomes</taxon>
        <taxon>ecological metagenomes</taxon>
    </lineage>
</organism>
<dbReference type="GO" id="GO:0051536">
    <property type="term" value="F:iron-sulfur cluster binding"/>
    <property type="evidence" value="ECO:0007669"/>
    <property type="project" value="InterPro"/>
</dbReference>
<dbReference type="InterPro" id="IPR001203">
    <property type="entry name" value="OxRdtase_Ald_Fedxn_C"/>
</dbReference>
<evidence type="ECO:0000259" key="1">
    <source>
        <dbReference type="Pfam" id="PF01314"/>
    </source>
</evidence>
<dbReference type="InterPro" id="IPR013985">
    <property type="entry name" value="Ald_Fedxn_OxRdtase_dom3"/>
</dbReference>
<accession>X1U5G9</accession>
<evidence type="ECO:0000313" key="2">
    <source>
        <dbReference type="EMBL" id="GAJ12744.1"/>
    </source>
</evidence>
<name>X1U5G9_9ZZZZ</name>
<dbReference type="PANTHER" id="PTHR30038:SF0">
    <property type="entry name" value="TUNGSTEN-CONTAINING ALDEHYDE FERREDOXIN OXIDOREDUCTASE"/>
    <property type="match status" value="1"/>
</dbReference>
<dbReference type="Pfam" id="PF01314">
    <property type="entry name" value="AFOR_C"/>
    <property type="match status" value="1"/>
</dbReference>
<feature type="non-terminal residue" evidence="2">
    <location>
        <position position="1"/>
    </location>
</feature>
<dbReference type="GO" id="GO:0009055">
    <property type="term" value="F:electron transfer activity"/>
    <property type="evidence" value="ECO:0007669"/>
    <property type="project" value="InterPro"/>
</dbReference>
<dbReference type="PANTHER" id="PTHR30038">
    <property type="entry name" value="ALDEHYDE FERREDOXIN OXIDOREDUCTASE"/>
    <property type="match status" value="1"/>
</dbReference>
<gene>
    <name evidence="2" type="ORF">S12H4_47712</name>
</gene>
<reference evidence="2" key="1">
    <citation type="journal article" date="2014" name="Front. Microbiol.">
        <title>High frequency of phylogenetically diverse reductive dehalogenase-homologous genes in deep subseafloor sedimentary metagenomes.</title>
        <authorList>
            <person name="Kawai M."/>
            <person name="Futagami T."/>
            <person name="Toyoda A."/>
            <person name="Takaki Y."/>
            <person name="Nishi S."/>
            <person name="Hori S."/>
            <person name="Arai W."/>
            <person name="Tsubouchi T."/>
            <person name="Morono Y."/>
            <person name="Uchiyama I."/>
            <person name="Ito T."/>
            <person name="Fujiyama A."/>
            <person name="Inagaki F."/>
            <person name="Takami H."/>
        </authorList>
    </citation>
    <scope>NUCLEOTIDE SEQUENCE</scope>
    <source>
        <strain evidence="2">Expedition CK06-06</strain>
    </source>
</reference>
<dbReference type="EMBL" id="BARW01029740">
    <property type="protein sequence ID" value="GAJ12744.1"/>
    <property type="molecule type" value="Genomic_DNA"/>
</dbReference>
<comment type="caution">
    <text evidence="2">The sequence shown here is derived from an EMBL/GenBank/DDBJ whole genome shotgun (WGS) entry which is preliminary data.</text>
</comment>
<proteinExistence type="predicted"/>
<dbReference type="InterPro" id="IPR036021">
    <property type="entry name" value="Tungsten_al_ferr_oxy-like_C"/>
</dbReference>
<dbReference type="InterPro" id="IPR051919">
    <property type="entry name" value="W-dependent_AOR"/>
</dbReference>